<comment type="subunit">
    <text evidence="6">HflC and HflK may interact to form a multimeric complex.</text>
</comment>
<keyword evidence="10" id="KW-1185">Reference proteome</keyword>
<accession>W4M6T5</accession>
<keyword evidence="7" id="KW-0175">Coiled coil</keyword>
<comment type="caution">
    <text evidence="9">The sequence shown here is derived from an EMBL/GenBank/DDBJ whole genome shotgun (WGS) entry which is preliminary data.</text>
</comment>
<dbReference type="SMART" id="SM00244">
    <property type="entry name" value="PHB"/>
    <property type="match status" value="1"/>
</dbReference>
<name>W4M6T5_9BACT</name>
<gene>
    <name evidence="9" type="ORF">ETSY2_20250</name>
</gene>
<evidence type="ECO:0000313" key="9">
    <source>
        <dbReference type="EMBL" id="ETX05915.1"/>
    </source>
</evidence>
<dbReference type="EMBL" id="AZHX01000837">
    <property type="protein sequence ID" value="ETX05915.1"/>
    <property type="molecule type" value="Genomic_DNA"/>
</dbReference>
<dbReference type="InterPro" id="IPR036013">
    <property type="entry name" value="Band_7/SPFH_dom_sf"/>
</dbReference>
<keyword evidence="5 6" id="KW-0472">Membrane</keyword>
<dbReference type="HOGENOM" id="CLU_039173_0_1_7"/>
<dbReference type="PANTHER" id="PTHR43327:SF2">
    <property type="entry name" value="MODULATOR OF FTSH PROTEASE HFLK"/>
    <property type="match status" value="1"/>
</dbReference>
<evidence type="ECO:0000256" key="6">
    <source>
        <dbReference type="RuleBase" id="RU364113"/>
    </source>
</evidence>
<sequence>MRGNGDDPVRDFLQDANFPRLPRGVMFGIVIVLVGLSMLLTVFYQVEADEVAVVQRFGRYQRQTDPGLHFKWPFGLETVTKVKAQRVLKEEFGFRTEQAGVRTRFSNRSYPEESLMLTGDLNVADVKWIVQYRISDPVKYLFGNRNPRKALMDASQIAMRTTVGDYTVTEVLTERRLEVANEVQQRLQTLLDLYDTGLRVVTVKMQNVTPPSDQVKAAFNEVNEAQQEKERKINDARKKYNEQVPLARGEAERTIAQAEGAQINRVNRAKGDVARFTALLTEYTKAPDVTRRRLYLETMRAILPSVGQMYIFDQEQSSSLLPFLDLKRGGGGLPIAPQKEQ</sequence>
<dbReference type="NCBIfam" id="TIGR01933">
    <property type="entry name" value="hflK"/>
    <property type="match status" value="1"/>
</dbReference>
<dbReference type="CDD" id="cd03404">
    <property type="entry name" value="SPFH_HflK"/>
    <property type="match status" value="1"/>
</dbReference>
<dbReference type="Proteomes" id="UP000019140">
    <property type="component" value="Unassembled WGS sequence"/>
</dbReference>
<dbReference type="InterPro" id="IPR050710">
    <property type="entry name" value="Band7/mec-2_domain"/>
</dbReference>
<evidence type="ECO:0000256" key="2">
    <source>
        <dbReference type="ARBA" id="ARBA00006971"/>
    </source>
</evidence>
<feature type="coiled-coil region" evidence="7">
    <location>
        <begin position="215"/>
        <end position="243"/>
    </location>
</feature>
<dbReference type="Pfam" id="PF01145">
    <property type="entry name" value="Band_7"/>
    <property type="match status" value="1"/>
</dbReference>
<keyword evidence="3 6" id="KW-0812">Transmembrane</keyword>
<dbReference type="InterPro" id="IPR001107">
    <property type="entry name" value="Band_7"/>
</dbReference>
<protein>
    <recommendedName>
        <fullName evidence="6">Protein HflK</fullName>
    </recommendedName>
</protein>
<dbReference type="InterPro" id="IPR010201">
    <property type="entry name" value="HflK"/>
</dbReference>
<dbReference type="GO" id="GO:0016020">
    <property type="term" value="C:membrane"/>
    <property type="evidence" value="ECO:0007669"/>
    <property type="project" value="UniProtKB-SubCell"/>
</dbReference>
<feature type="transmembrane region" description="Helical" evidence="6">
    <location>
        <begin position="25"/>
        <end position="46"/>
    </location>
</feature>
<evidence type="ECO:0000256" key="1">
    <source>
        <dbReference type="ARBA" id="ARBA00004167"/>
    </source>
</evidence>
<evidence type="ECO:0000256" key="5">
    <source>
        <dbReference type="ARBA" id="ARBA00023136"/>
    </source>
</evidence>
<evidence type="ECO:0000256" key="4">
    <source>
        <dbReference type="ARBA" id="ARBA00022989"/>
    </source>
</evidence>
<evidence type="ECO:0000256" key="7">
    <source>
        <dbReference type="SAM" id="Coils"/>
    </source>
</evidence>
<feature type="domain" description="Band 7" evidence="8">
    <location>
        <begin position="41"/>
        <end position="223"/>
    </location>
</feature>
<dbReference type="AlphaFoldDB" id="W4M6T5"/>
<dbReference type="SUPFAM" id="SSF117892">
    <property type="entry name" value="Band 7/SPFH domain"/>
    <property type="match status" value="1"/>
</dbReference>
<comment type="subcellular location">
    <subcellularLocation>
        <location evidence="1">Membrane</location>
        <topology evidence="1">Single-pass membrane protein</topology>
    </subcellularLocation>
</comment>
<reference evidence="9 10" key="1">
    <citation type="journal article" date="2014" name="Nature">
        <title>An environmental bacterial taxon with a large and distinct metabolic repertoire.</title>
        <authorList>
            <person name="Wilson M.C."/>
            <person name="Mori T."/>
            <person name="Ruckert C."/>
            <person name="Uria A.R."/>
            <person name="Helf M.J."/>
            <person name="Takada K."/>
            <person name="Gernert C."/>
            <person name="Steffens U.A."/>
            <person name="Heycke N."/>
            <person name="Schmitt S."/>
            <person name="Rinke C."/>
            <person name="Helfrich E.J."/>
            <person name="Brachmann A.O."/>
            <person name="Gurgui C."/>
            <person name="Wakimoto T."/>
            <person name="Kracht M."/>
            <person name="Crusemann M."/>
            <person name="Hentschel U."/>
            <person name="Abe I."/>
            <person name="Matsunaga S."/>
            <person name="Kalinowski J."/>
            <person name="Takeyama H."/>
            <person name="Piel J."/>
        </authorList>
    </citation>
    <scope>NUCLEOTIDE SEQUENCE [LARGE SCALE GENOMIC DNA]</scope>
    <source>
        <strain evidence="10">TSY2</strain>
    </source>
</reference>
<comment type="function">
    <text evidence="6">HflC and HflK could encode or regulate a protease.</text>
</comment>
<evidence type="ECO:0000256" key="3">
    <source>
        <dbReference type="ARBA" id="ARBA00022692"/>
    </source>
</evidence>
<evidence type="ECO:0000313" key="10">
    <source>
        <dbReference type="Proteomes" id="UP000019140"/>
    </source>
</evidence>
<comment type="similarity">
    <text evidence="2 6">Belongs to the band 7/mec-2 family. HflK subfamily.</text>
</comment>
<evidence type="ECO:0000259" key="8">
    <source>
        <dbReference type="SMART" id="SM00244"/>
    </source>
</evidence>
<keyword evidence="4 6" id="KW-1133">Transmembrane helix</keyword>
<dbReference type="PANTHER" id="PTHR43327">
    <property type="entry name" value="STOMATIN-LIKE PROTEIN 2, MITOCHONDRIAL"/>
    <property type="match status" value="1"/>
</dbReference>
<dbReference type="PATRIC" id="fig|1429439.4.peg.3442"/>
<proteinExistence type="inferred from homology"/>
<organism evidence="9 10">
    <name type="scientific">Candidatus Entotheonella gemina</name>
    <dbReference type="NCBI Taxonomy" id="1429439"/>
    <lineage>
        <taxon>Bacteria</taxon>
        <taxon>Pseudomonadati</taxon>
        <taxon>Nitrospinota/Tectimicrobiota group</taxon>
        <taxon>Candidatus Tectimicrobiota</taxon>
        <taxon>Candidatus Entotheonellia</taxon>
        <taxon>Candidatus Entotheonellales</taxon>
        <taxon>Candidatus Entotheonellaceae</taxon>
        <taxon>Candidatus Entotheonella</taxon>
    </lineage>
</organism>
<dbReference type="Gene3D" id="3.30.479.30">
    <property type="entry name" value="Band 7 domain"/>
    <property type="match status" value="1"/>
</dbReference>